<evidence type="ECO:0000313" key="3">
    <source>
        <dbReference type="Proteomes" id="UP000887569"/>
    </source>
</evidence>
<keyword evidence="3" id="KW-1185">Reference proteome</keyword>
<proteinExistence type="predicted"/>
<keyword evidence="2" id="KW-0472">Membrane</keyword>
<keyword evidence="2" id="KW-1133">Transmembrane helix</keyword>
<keyword evidence="2" id="KW-0812">Transmembrane</keyword>
<reference evidence="4" key="1">
    <citation type="submission" date="2022-11" db="UniProtKB">
        <authorList>
            <consortium name="WormBaseParasite"/>
        </authorList>
    </citation>
    <scope>IDENTIFICATION</scope>
</reference>
<organism evidence="3 4">
    <name type="scientific">Parascaris univalens</name>
    <name type="common">Nematode worm</name>
    <dbReference type="NCBI Taxonomy" id="6257"/>
    <lineage>
        <taxon>Eukaryota</taxon>
        <taxon>Metazoa</taxon>
        <taxon>Ecdysozoa</taxon>
        <taxon>Nematoda</taxon>
        <taxon>Chromadorea</taxon>
        <taxon>Rhabditida</taxon>
        <taxon>Spirurina</taxon>
        <taxon>Ascaridomorpha</taxon>
        <taxon>Ascaridoidea</taxon>
        <taxon>Ascarididae</taxon>
        <taxon>Parascaris</taxon>
    </lineage>
</organism>
<accession>A0A915AA60</accession>
<name>A0A915AA60_PARUN</name>
<dbReference type="Proteomes" id="UP000887569">
    <property type="component" value="Unplaced"/>
</dbReference>
<evidence type="ECO:0000313" key="4">
    <source>
        <dbReference type="WBParaSite" id="PgR003_g230_t02"/>
    </source>
</evidence>
<feature type="transmembrane region" description="Helical" evidence="2">
    <location>
        <begin position="34"/>
        <end position="52"/>
    </location>
</feature>
<feature type="region of interest" description="Disordered" evidence="1">
    <location>
        <begin position="1"/>
        <end position="30"/>
    </location>
</feature>
<dbReference type="WBParaSite" id="PgR003_g230_t02">
    <property type="protein sequence ID" value="PgR003_g230_t02"/>
    <property type="gene ID" value="PgR003_g230"/>
</dbReference>
<sequence>MEAASDVKSEVATGVPTTEPADGTSMKGTSKQGMLRNALVLIIVVISAYLLHGRHAQAVCNL</sequence>
<evidence type="ECO:0000256" key="1">
    <source>
        <dbReference type="SAM" id="MobiDB-lite"/>
    </source>
</evidence>
<dbReference type="AlphaFoldDB" id="A0A915AA60"/>
<evidence type="ECO:0000256" key="2">
    <source>
        <dbReference type="SAM" id="Phobius"/>
    </source>
</evidence>
<protein>
    <submittedName>
        <fullName evidence="4">Major sperm protein</fullName>
    </submittedName>
</protein>